<comment type="subcellular location">
    <subcellularLocation>
        <location evidence="1">Cell outer membrane</location>
    </subcellularLocation>
</comment>
<evidence type="ECO:0000256" key="4">
    <source>
        <dbReference type="SAM" id="SignalP"/>
    </source>
</evidence>
<dbReference type="EMBL" id="JBBEUB010000002">
    <property type="protein sequence ID" value="MEJ2902467.1"/>
    <property type="molecule type" value="Genomic_DNA"/>
</dbReference>
<dbReference type="PANTHER" id="PTHR40980">
    <property type="entry name" value="PLUG DOMAIN-CONTAINING PROTEIN"/>
    <property type="match status" value="1"/>
</dbReference>
<dbReference type="InterPro" id="IPR041700">
    <property type="entry name" value="OMP_b-brl_3"/>
</dbReference>
<dbReference type="RefSeq" id="WP_337716156.1">
    <property type="nucleotide sequence ID" value="NZ_JBBEUB010000002.1"/>
</dbReference>
<proteinExistence type="predicted"/>
<accession>A0ABU8NJS9</accession>
<keyword evidence="8" id="KW-1185">Reference proteome</keyword>
<dbReference type="Proteomes" id="UP001378956">
    <property type="component" value="Unassembled WGS sequence"/>
</dbReference>
<dbReference type="SUPFAM" id="SSF56935">
    <property type="entry name" value="Porins"/>
    <property type="match status" value="1"/>
</dbReference>
<keyword evidence="4" id="KW-0732">Signal</keyword>
<gene>
    <name evidence="7" type="ORF">WAE58_08515</name>
</gene>
<feature type="domain" description="Outer membrane protein beta-barrel" evidence="6">
    <location>
        <begin position="376"/>
        <end position="777"/>
    </location>
</feature>
<dbReference type="SUPFAM" id="SSF49464">
    <property type="entry name" value="Carboxypeptidase regulatory domain-like"/>
    <property type="match status" value="1"/>
</dbReference>
<dbReference type="InterPro" id="IPR037066">
    <property type="entry name" value="Plug_dom_sf"/>
</dbReference>
<evidence type="ECO:0000256" key="2">
    <source>
        <dbReference type="ARBA" id="ARBA00023136"/>
    </source>
</evidence>
<keyword evidence="2" id="KW-0472">Membrane</keyword>
<feature type="signal peptide" evidence="4">
    <location>
        <begin position="1"/>
        <end position="19"/>
    </location>
</feature>
<dbReference type="InterPro" id="IPR008969">
    <property type="entry name" value="CarboxyPept-like_regulatory"/>
</dbReference>
<dbReference type="InterPro" id="IPR036942">
    <property type="entry name" value="Beta-barrel_TonB_sf"/>
</dbReference>
<dbReference type="Pfam" id="PF13715">
    <property type="entry name" value="CarbopepD_reg_2"/>
    <property type="match status" value="1"/>
</dbReference>
<protein>
    <submittedName>
        <fullName evidence="7">Outer membrane beta-barrel family protein</fullName>
    </submittedName>
</protein>
<organism evidence="7 8">
    <name type="scientific">Pedobacter panaciterrae</name>
    <dbReference type="NCBI Taxonomy" id="363849"/>
    <lineage>
        <taxon>Bacteria</taxon>
        <taxon>Pseudomonadati</taxon>
        <taxon>Bacteroidota</taxon>
        <taxon>Sphingobacteriia</taxon>
        <taxon>Sphingobacteriales</taxon>
        <taxon>Sphingobacteriaceae</taxon>
        <taxon>Pedobacter</taxon>
    </lineage>
</organism>
<dbReference type="Gene3D" id="2.40.170.20">
    <property type="entry name" value="TonB-dependent receptor, beta-barrel domain"/>
    <property type="match status" value="1"/>
</dbReference>
<name>A0ABU8NJS9_9SPHI</name>
<evidence type="ECO:0000256" key="3">
    <source>
        <dbReference type="ARBA" id="ARBA00023237"/>
    </source>
</evidence>
<sequence>MKKLLITIMVCVIGSTINAQQNNQIPSKGLVNGKLTDQAQLALPYVTIQVKNILGKLILSTISDEKGEFLLEGLPEENVILEFSLIGYKTLSRNVELSPSAYKLDIGNISLMQDTTVLKEVSITAEKSMISLKLDKKVFEVGKDILSQSGSVNDILNSVPSVAINPEGAVRLRGNSNVMVLINGRRSGLTQSNLLDQIPAGLIDKIEVISNPSSRYDAGGSAGIINIILKKNKIGGLNGQLKVVGGLPNDNRINPSLNYKSDKINLFSTLGIRLSDYKGFYSSNQSVLDNEQQRFLTQTQDEDRHDDGKLIYLGADYLINAHNTMTAAYFKNATKDHDKTWFDYQYSSSTLDSNLIRNGESREKRDYNQLEFNYTRTFENAQKKYTLDMQYDFWNSDKTWALTTEKHFPHPETLPGIRTSSIGSSKDFLLQSDLEQPLTEKSMLELGLKLENRKVTSDFYAEQQQGDQWVIYYNINNKLQYNELISSAYAQFSNKGKRFSYMLGLRSELTKISIEDRLGDYQNKKNYIRIFPTLNLSYQLNEETTTQFSYSKRINRPSLWMLYPFNELTDLNSQFIGNPALNPSYADVLELGLLKHWGDLTFNPSVYYQNNSDIIQMYTYRNNDIFYTIPVNIDGEIRQGLELSLLYNPWKWLQLNAELNGYEFQQKGFYLGQDFDFNGNATTGRFSTQAKISTMMNLQLRYNYTGATTNAQSHTWSVHYLDFGLSRNALKEKMTITLDGSNVLNTRKTKTLTTGDNYIYNQLSNPNASRYRLTMVYRFNLKDSQSIRQAKSGNRN</sequence>
<evidence type="ECO:0000259" key="6">
    <source>
        <dbReference type="Pfam" id="PF14905"/>
    </source>
</evidence>
<dbReference type="PANTHER" id="PTHR40980:SF4">
    <property type="entry name" value="TONB-DEPENDENT RECEPTOR-LIKE BETA-BARREL DOMAIN-CONTAINING PROTEIN"/>
    <property type="match status" value="1"/>
</dbReference>
<evidence type="ECO:0000313" key="8">
    <source>
        <dbReference type="Proteomes" id="UP001378956"/>
    </source>
</evidence>
<dbReference type="Gene3D" id="2.170.130.10">
    <property type="entry name" value="TonB-dependent receptor, plug domain"/>
    <property type="match status" value="1"/>
</dbReference>
<feature type="domain" description="TonB-dependent receptor plug" evidence="5">
    <location>
        <begin position="148"/>
        <end position="224"/>
    </location>
</feature>
<evidence type="ECO:0000259" key="5">
    <source>
        <dbReference type="Pfam" id="PF07715"/>
    </source>
</evidence>
<dbReference type="Pfam" id="PF14905">
    <property type="entry name" value="OMP_b-brl_3"/>
    <property type="match status" value="1"/>
</dbReference>
<evidence type="ECO:0000256" key="1">
    <source>
        <dbReference type="ARBA" id="ARBA00004442"/>
    </source>
</evidence>
<dbReference type="InterPro" id="IPR012910">
    <property type="entry name" value="Plug_dom"/>
</dbReference>
<dbReference type="Pfam" id="PF07715">
    <property type="entry name" value="Plug"/>
    <property type="match status" value="1"/>
</dbReference>
<evidence type="ECO:0000313" key="7">
    <source>
        <dbReference type="EMBL" id="MEJ2902467.1"/>
    </source>
</evidence>
<feature type="chain" id="PRO_5045137619" evidence="4">
    <location>
        <begin position="20"/>
        <end position="796"/>
    </location>
</feature>
<reference evidence="7 8" key="1">
    <citation type="submission" date="2024-03" db="EMBL/GenBank/DDBJ databases">
        <title>Sequence of Lycoming College Course Isolates.</title>
        <authorList>
            <person name="Plotts O."/>
            <person name="Newman J."/>
        </authorList>
    </citation>
    <scope>NUCLEOTIDE SEQUENCE [LARGE SCALE GENOMIC DNA]</scope>
    <source>
        <strain evidence="7 8">CJB-3</strain>
    </source>
</reference>
<keyword evidence="3" id="KW-0998">Cell outer membrane</keyword>
<comment type="caution">
    <text evidence="7">The sequence shown here is derived from an EMBL/GenBank/DDBJ whole genome shotgun (WGS) entry which is preliminary data.</text>
</comment>